<dbReference type="Gene3D" id="2.60.40.2380">
    <property type="match status" value="1"/>
</dbReference>
<feature type="signal peptide" evidence="5">
    <location>
        <begin position="1"/>
        <end position="17"/>
    </location>
</feature>
<dbReference type="PANTHER" id="PTHR43065:SF48">
    <property type="entry name" value="HISTIDINE KINASE"/>
    <property type="match status" value="1"/>
</dbReference>
<keyword evidence="8" id="KW-1185">Reference proteome</keyword>
<dbReference type="EC" id="2.7.13.3" evidence="2"/>
<evidence type="ECO:0000313" key="7">
    <source>
        <dbReference type="EMBL" id="TGN18965.1"/>
    </source>
</evidence>
<dbReference type="PANTHER" id="PTHR43065">
    <property type="entry name" value="SENSOR HISTIDINE KINASE"/>
    <property type="match status" value="1"/>
</dbReference>
<keyword evidence="7" id="KW-0418">Kinase</keyword>
<comment type="caution">
    <text evidence="7">The sequence shown here is derived from an EMBL/GenBank/DDBJ whole genome shotgun (WGS) entry which is preliminary data.</text>
</comment>
<dbReference type="SUPFAM" id="SSF47384">
    <property type="entry name" value="Homodimeric domain of signal transducing histidine kinase"/>
    <property type="match status" value="1"/>
</dbReference>
<dbReference type="SMART" id="SM00387">
    <property type="entry name" value="HATPase_c"/>
    <property type="match status" value="1"/>
</dbReference>
<dbReference type="Pfam" id="PF07695">
    <property type="entry name" value="7TMR-DISM_7TM"/>
    <property type="match status" value="1"/>
</dbReference>
<dbReference type="InterPro" id="IPR036890">
    <property type="entry name" value="HATPase_C_sf"/>
</dbReference>
<dbReference type="InterPro" id="IPR005467">
    <property type="entry name" value="His_kinase_dom"/>
</dbReference>
<feature type="transmembrane region" description="Helical" evidence="4">
    <location>
        <begin position="259"/>
        <end position="278"/>
    </location>
</feature>
<feature type="transmembrane region" description="Helical" evidence="4">
    <location>
        <begin position="284"/>
        <end position="301"/>
    </location>
</feature>
<dbReference type="GO" id="GO:0000155">
    <property type="term" value="F:phosphorelay sensor kinase activity"/>
    <property type="evidence" value="ECO:0007669"/>
    <property type="project" value="InterPro"/>
</dbReference>
<keyword evidence="4" id="KW-0812">Transmembrane</keyword>
<evidence type="ECO:0000313" key="8">
    <source>
        <dbReference type="Proteomes" id="UP000298058"/>
    </source>
</evidence>
<dbReference type="Pfam" id="PF00512">
    <property type="entry name" value="HisKA"/>
    <property type="match status" value="1"/>
</dbReference>
<feature type="domain" description="Histidine kinase" evidence="6">
    <location>
        <begin position="504"/>
        <end position="730"/>
    </location>
</feature>
<feature type="transmembrane region" description="Helical" evidence="4">
    <location>
        <begin position="344"/>
        <end position="364"/>
    </location>
</feature>
<name>A0A4R9LZP1_9LEPT</name>
<dbReference type="PROSITE" id="PS50109">
    <property type="entry name" value="HIS_KIN"/>
    <property type="match status" value="1"/>
</dbReference>
<dbReference type="SUPFAM" id="SSF55874">
    <property type="entry name" value="ATPase domain of HSP90 chaperone/DNA topoisomerase II/histidine kinase"/>
    <property type="match status" value="1"/>
</dbReference>
<dbReference type="SMART" id="SM00388">
    <property type="entry name" value="HisKA"/>
    <property type="match status" value="1"/>
</dbReference>
<dbReference type="InterPro" id="IPR011622">
    <property type="entry name" value="7TMR_DISM_rcpt_extracell_dom2"/>
</dbReference>
<sequence length="736" mass="84857">MKYLTTLLFFFPFFLSAQTISLVTSPVNDREEVSLIKSLSGAILEPHNNPDFYFGFTDKPIWYKVSFPETSESPRYLRLGNPLAGEIDFYQLEGSKIVNRSISGVYRPYHKEDIYIAGFIYNVSKKGEYYFKVRNESIHRLHFEVMSAEELHTFTRQTLNLQGFYLGITLLVVLIAFTQWSFIKEKIYLYLAFSAVTISITNAYLSGFLYVSFFPENPEFSRQASLFITLSPIALILFFREFMQTKILFPYVDKILKVYIYLMPLTYLVNLFGLQMYMKLMYTNNLMMSLFAIGFGIYSIFIKNKQGIILFCGFILRQIGSSIVVVMHLGIIPNNPFTSSANEIGIALQMVIYIVAISEINVRVRRKKEETIRRQNQNLENIIFQRTRELRDQKTHLETTLNHLRATQNQLIYSEKMTELGKLIAGVAHELNNPLSAIKASTETLLESNQSGTDELDRSRKILSELSESEMLALKELISKNNDFGLVASYTERKEKKKTLKKSLSEHELDLDESTIERFLDVGLDSPTEKDLRLLQDHKHNLIEYILSKKNENLHLSIVRIAVDRASKIISALKNFSRNSKSEERRIFTLVDSIETVLTIYQYKMKGKVSLKKTFLSDATILGWPEEIIQVWTNIILNALQAMEYKGNLIILTQKKDYHIETRIIDNGPGIPPEIQKKVFEPFFTTKELGEGTGMGLDLTRSIVKKHEGTIFFQSEVGRTEFIITLPAIDFIEMNT</sequence>
<comment type="catalytic activity">
    <reaction evidence="1">
        <text>ATP + protein L-histidine = ADP + protein N-phospho-L-histidine.</text>
        <dbReference type="EC" id="2.7.13.3"/>
    </reaction>
</comment>
<evidence type="ECO:0000256" key="5">
    <source>
        <dbReference type="SAM" id="SignalP"/>
    </source>
</evidence>
<dbReference type="Pfam" id="PF02518">
    <property type="entry name" value="HATPase_c"/>
    <property type="match status" value="1"/>
</dbReference>
<reference evidence="7" key="1">
    <citation type="journal article" date="2019" name="PLoS Negl. Trop. Dis.">
        <title>Revisiting the worldwide diversity of Leptospira species in the environment.</title>
        <authorList>
            <person name="Vincent A.T."/>
            <person name="Schiettekatte O."/>
            <person name="Bourhy P."/>
            <person name="Veyrier F.J."/>
            <person name="Picardeau M."/>
        </authorList>
    </citation>
    <scope>NUCLEOTIDE SEQUENCE [LARGE SCALE GENOMIC DNA]</scope>
    <source>
        <strain evidence="7">201300427</strain>
    </source>
</reference>
<keyword evidence="4" id="KW-1133">Transmembrane helix</keyword>
<dbReference type="RefSeq" id="WP_135760648.1">
    <property type="nucleotide sequence ID" value="NZ_RQHW01000042.1"/>
</dbReference>
<keyword evidence="4" id="KW-0472">Membrane</keyword>
<keyword evidence="5" id="KW-0732">Signal</keyword>
<keyword evidence="3" id="KW-0597">Phosphoprotein</keyword>
<dbReference type="InterPro" id="IPR003594">
    <property type="entry name" value="HATPase_dom"/>
</dbReference>
<evidence type="ECO:0000256" key="4">
    <source>
        <dbReference type="SAM" id="Phobius"/>
    </source>
</evidence>
<dbReference type="Proteomes" id="UP000298058">
    <property type="component" value="Unassembled WGS sequence"/>
</dbReference>
<accession>A0A4R9LZP1</accession>
<dbReference type="EMBL" id="RQHW01000042">
    <property type="protein sequence ID" value="TGN18965.1"/>
    <property type="molecule type" value="Genomic_DNA"/>
</dbReference>
<dbReference type="Pfam" id="PF07696">
    <property type="entry name" value="7TMR-DISMED2"/>
    <property type="match status" value="1"/>
</dbReference>
<proteinExistence type="predicted"/>
<dbReference type="OrthoDB" id="9815750at2"/>
<protein>
    <recommendedName>
        <fullName evidence="2">histidine kinase</fullName>
        <ecNumber evidence="2">2.7.13.3</ecNumber>
    </recommendedName>
</protein>
<feature type="transmembrane region" description="Helical" evidence="4">
    <location>
        <begin position="308"/>
        <end position="332"/>
    </location>
</feature>
<dbReference type="InterPro" id="IPR003661">
    <property type="entry name" value="HisK_dim/P_dom"/>
</dbReference>
<evidence type="ECO:0000256" key="1">
    <source>
        <dbReference type="ARBA" id="ARBA00000085"/>
    </source>
</evidence>
<feature type="transmembrane region" description="Helical" evidence="4">
    <location>
        <begin position="189"/>
        <end position="214"/>
    </location>
</feature>
<dbReference type="CDD" id="cd00082">
    <property type="entry name" value="HisKA"/>
    <property type="match status" value="1"/>
</dbReference>
<dbReference type="PRINTS" id="PR00344">
    <property type="entry name" value="BCTRLSENSOR"/>
</dbReference>
<dbReference type="Gene3D" id="1.10.287.130">
    <property type="match status" value="1"/>
</dbReference>
<feature type="transmembrane region" description="Helical" evidence="4">
    <location>
        <begin position="163"/>
        <end position="182"/>
    </location>
</feature>
<feature type="transmembrane region" description="Helical" evidence="4">
    <location>
        <begin position="220"/>
        <end position="239"/>
    </location>
</feature>
<gene>
    <name evidence="7" type="ORF">EHS15_11160</name>
</gene>
<dbReference type="Gene3D" id="3.30.565.10">
    <property type="entry name" value="Histidine kinase-like ATPase, C-terminal domain"/>
    <property type="match status" value="1"/>
</dbReference>
<evidence type="ECO:0000256" key="3">
    <source>
        <dbReference type="ARBA" id="ARBA00022553"/>
    </source>
</evidence>
<organism evidence="7 8">
    <name type="scientific">Leptospira idonii</name>
    <dbReference type="NCBI Taxonomy" id="1193500"/>
    <lineage>
        <taxon>Bacteria</taxon>
        <taxon>Pseudomonadati</taxon>
        <taxon>Spirochaetota</taxon>
        <taxon>Spirochaetia</taxon>
        <taxon>Leptospirales</taxon>
        <taxon>Leptospiraceae</taxon>
        <taxon>Leptospira</taxon>
    </lineage>
</organism>
<evidence type="ECO:0000259" key="6">
    <source>
        <dbReference type="PROSITE" id="PS50109"/>
    </source>
</evidence>
<keyword evidence="7" id="KW-0808">Transferase</keyword>
<dbReference type="InterPro" id="IPR004358">
    <property type="entry name" value="Sig_transdc_His_kin-like_C"/>
</dbReference>
<dbReference type="AlphaFoldDB" id="A0A4R9LZP1"/>
<dbReference type="InterPro" id="IPR011623">
    <property type="entry name" value="7TMR_DISM_rcpt_extracell_dom1"/>
</dbReference>
<feature type="chain" id="PRO_5020280070" description="histidine kinase" evidence="5">
    <location>
        <begin position="18"/>
        <end position="736"/>
    </location>
</feature>
<dbReference type="InterPro" id="IPR036097">
    <property type="entry name" value="HisK_dim/P_sf"/>
</dbReference>
<evidence type="ECO:0000256" key="2">
    <source>
        <dbReference type="ARBA" id="ARBA00012438"/>
    </source>
</evidence>